<sequence>MPPNMLGEVVVKWVEAIQTGLPMCALGAVFGPVRLGPNILMKMKQLATSGYNYLYQQLKHLTTIITISSWSQRSLSYSVIMNHKKTYIDYRFDIFSLLAQMPIWSINCNKGHQCDQLDQNLQNSWSLLQRNSWSSIIKTHKSSDKLQQCISGVHTSCGTVGLCWLRSVTLCTRNVPVVICKGNSETHYINLLPFITRSGGASITQEFRNSDH</sequence>
<comment type="caution">
    <text evidence="2">The sequence shown here is derived from an EMBL/GenBank/DDBJ whole genome shotgun (WGS) entry which is preliminary data.</text>
</comment>
<name>A0ABQ9E6F2_TEGGR</name>
<protein>
    <submittedName>
        <fullName evidence="2">Uncharacterized protein</fullName>
    </submittedName>
</protein>
<dbReference type="EMBL" id="JARBDR010000919">
    <property type="protein sequence ID" value="KAJ8300998.1"/>
    <property type="molecule type" value="Genomic_DNA"/>
</dbReference>
<evidence type="ECO:0000313" key="3">
    <source>
        <dbReference type="Proteomes" id="UP001217089"/>
    </source>
</evidence>
<keyword evidence="1" id="KW-0831">Ubiquinone biosynthesis</keyword>
<reference evidence="2 3" key="1">
    <citation type="submission" date="2022-12" db="EMBL/GenBank/DDBJ databases">
        <title>Chromosome-level genome of Tegillarca granosa.</title>
        <authorList>
            <person name="Kim J."/>
        </authorList>
    </citation>
    <scope>NUCLEOTIDE SEQUENCE [LARGE SCALE GENOMIC DNA]</scope>
    <source>
        <strain evidence="2">Teg-2019</strain>
        <tissue evidence="2">Adductor muscle</tissue>
    </source>
</reference>
<dbReference type="PANTHER" id="PTHR12922:SF7">
    <property type="entry name" value="UBIQUINONE BIOSYNTHESIS PROTEIN COQ4 HOMOLOG, MITOCHONDRIAL"/>
    <property type="match status" value="1"/>
</dbReference>
<dbReference type="Proteomes" id="UP001217089">
    <property type="component" value="Unassembled WGS sequence"/>
</dbReference>
<keyword evidence="3" id="KW-1185">Reference proteome</keyword>
<proteinExistence type="predicted"/>
<dbReference type="Pfam" id="PF05019">
    <property type="entry name" value="Coq4"/>
    <property type="match status" value="1"/>
</dbReference>
<gene>
    <name evidence="2" type="ORF">KUTeg_022517</name>
</gene>
<dbReference type="InterPro" id="IPR007715">
    <property type="entry name" value="Coq4"/>
</dbReference>
<organism evidence="2 3">
    <name type="scientific">Tegillarca granosa</name>
    <name type="common">Malaysian cockle</name>
    <name type="synonym">Anadara granosa</name>
    <dbReference type="NCBI Taxonomy" id="220873"/>
    <lineage>
        <taxon>Eukaryota</taxon>
        <taxon>Metazoa</taxon>
        <taxon>Spiralia</taxon>
        <taxon>Lophotrochozoa</taxon>
        <taxon>Mollusca</taxon>
        <taxon>Bivalvia</taxon>
        <taxon>Autobranchia</taxon>
        <taxon>Pteriomorphia</taxon>
        <taxon>Arcoida</taxon>
        <taxon>Arcoidea</taxon>
        <taxon>Arcidae</taxon>
        <taxon>Tegillarca</taxon>
    </lineage>
</organism>
<evidence type="ECO:0000313" key="2">
    <source>
        <dbReference type="EMBL" id="KAJ8300998.1"/>
    </source>
</evidence>
<evidence type="ECO:0000256" key="1">
    <source>
        <dbReference type="ARBA" id="ARBA00022688"/>
    </source>
</evidence>
<dbReference type="PANTHER" id="PTHR12922">
    <property type="entry name" value="UBIQUINONE BIOSYNTHESIS PROTEIN"/>
    <property type="match status" value="1"/>
</dbReference>
<accession>A0ABQ9E6F2</accession>